<feature type="non-terminal residue" evidence="1">
    <location>
        <position position="136"/>
    </location>
</feature>
<sequence>TSEEFRPTLQFNQVNAELAPKSVGDTGFKQFLDTYDYSCDASLFPDDHYLIEVLFVRVKISCDTPVEILYYFSQKSGNYDICYYCGIENDLISLPSILTDKFKIIYPLCQGCQDRGKKFNTRLEVKVNNSKRRKVG</sequence>
<organism evidence="1 2">
    <name type="scientific">Funneliformis caledonium</name>
    <dbReference type="NCBI Taxonomy" id="1117310"/>
    <lineage>
        <taxon>Eukaryota</taxon>
        <taxon>Fungi</taxon>
        <taxon>Fungi incertae sedis</taxon>
        <taxon>Mucoromycota</taxon>
        <taxon>Glomeromycotina</taxon>
        <taxon>Glomeromycetes</taxon>
        <taxon>Glomerales</taxon>
        <taxon>Glomeraceae</taxon>
        <taxon>Funneliformis</taxon>
    </lineage>
</organism>
<dbReference type="AlphaFoldDB" id="A0A9N9NHX1"/>
<reference evidence="1" key="1">
    <citation type="submission" date="2021-06" db="EMBL/GenBank/DDBJ databases">
        <authorList>
            <person name="Kallberg Y."/>
            <person name="Tangrot J."/>
            <person name="Rosling A."/>
        </authorList>
    </citation>
    <scope>NUCLEOTIDE SEQUENCE</scope>
    <source>
        <strain evidence="1">UK204</strain>
    </source>
</reference>
<proteinExistence type="predicted"/>
<dbReference type="Proteomes" id="UP000789570">
    <property type="component" value="Unassembled WGS sequence"/>
</dbReference>
<keyword evidence="2" id="KW-1185">Reference proteome</keyword>
<evidence type="ECO:0000313" key="1">
    <source>
        <dbReference type="EMBL" id="CAG8734510.1"/>
    </source>
</evidence>
<accession>A0A9N9NHX1</accession>
<protein>
    <submittedName>
        <fullName evidence="1">900_t:CDS:1</fullName>
    </submittedName>
</protein>
<gene>
    <name evidence="1" type="ORF">FCALED_LOCUS15208</name>
</gene>
<evidence type="ECO:0000313" key="2">
    <source>
        <dbReference type="Proteomes" id="UP000789570"/>
    </source>
</evidence>
<name>A0A9N9NHX1_9GLOM</name>
<comment type="caution">
    <text evidence="1">The sequence shown here is derived from an EMBL/GenBank/DDBJ whole genome shotgun (WGS) entry which is preliminary data.</text>
</comment>
<dbReference type="EMBL" id="CAJVPQ010013117">
    <property type="protein sequence ID" value="CAG8734510.1"/>
    <property type="molecule type" value="Genomic_DNA"/>
</dbReference>
<dbReference type="OrthoDB" id="2408722at2759"/>